<name>A0A1Y3AXS2_EURMA</name>
<dbReference type="OrthoDB" id="8879391at2759"/>
<keyword evidence="3" id="KW-1185">Reference proteome</keyword>
<comment type="caution">
    <text evidence="2">The sequence shown here is derived from an EMBL/GenBank/DDBJ whole genome shotgun (WGS) entry which is preliminary data.</text>
</comment>
<reference evidence="2 3" key="1">
    <citation type="submission" date="2017-03" db="EMBL/GenBank/DDBJ databases">
        <title>Genome Survey of Euroglyphus maynei.</title>
        <authorList>
            <person name="Arlian L.G."/>
            <person name="Morgan M.S."/>
            <person name="Rider S.D."/>
        </authorList>
    </citation>
    <scope>NUCLEOTIDE SEQUENCE [LARGE SCALE GENOMIC DNA]</scope>
    <source>
        <strain evidence="2">Arlian Lab</strain>
        <tissue evidence="2">Whole body</tissue>
    </source>
</reference>
<organism evidence="2 3">
    <name type="scientific">Euroglyphus maynei</name>
    <name type="common">Mayne's house dust mite</name>
    <dbReference type="NCBI Taxonomy" id="6958"/>
    <lineage>
        <taxon>Eukaryota</taxon>
        <taxon>Metazoa</taxon>
        <taxon>Ecdysozoa</taxon>
        <taxon>Arthropoda</taxon>
        <taxon>Chelicerata</taxon>
        <taxon>Arachnida</taxon>
        <taxon>Acari</taxon>
        <taxon>Acariformes</taxon>
        <taxon>Sarcoptiformes</taxon>
        <taxon>Astigmata</taxon>
        <taxon>Psoroptidia</taxon>
        <taxon>Analgoidea</taxon>
        <taxon>Pyroglyphidae</taxon>
        <taxon>Pyroglyphinae</taxon>
        <taxon>Euroglyphus</taxon>
    </lineage>
</organism>
<protein>
    <submittedName>
        <fullName evidence="2">Uncharacterized protein</fullName>
    </submittedName>
</protein>
<feature type="compositionally biased region" description="Polar residues" evidence="1">
    <location>
        <begin position="1"/>
        <end position="13"/>
    </location>
</feature>
<gene>
    <name evidence="2" type="ORF">BLA29_011296</name>
</gene>
<feature type="region of interest" description="Disordered" evidence="1">
    <location>
        <begin position="1"/>
        <end position="23"/>
    </location>
</feature>
<evidence type="ECO:0000313" key="3">
    <source>
        <dbReference type="Proteomes" id="UP000194236"/>
    </source>
</evidence>
<evidence type="ECO:0000313" key="2">
    <source>
        <dbReference type="EMBL" id="OTF72594.1"/>
    </source>
</evidence>
<accession>A0A1Y3AXS2</accession>
<dbReference type="Proteomes" id="UP000194236">
    <property type="component" value="Unassembled WGS sequence"/>
</dbReference>
<dbReference type="AlphaFoldDB" id="A0A1Y3AXS2"/>
<evidence type="ECO:0000256" key="1">
    <source>
        <dbReference type="SAM" id="MobiDB-lite"/>
    </source>
</evidence>
<sequence>MENSNDCGDSIESSSDETKAQTDLKRESELLSFLRSSGHRSSSAYNAFCASKRSRMHRVSLLGRPIHCRQHRHITNPRYKQLQNELHNFLERPRGCSPMFYHITM</sequence>
<dbReference type="EMBL" id="MUJZ01055482">
    <property type="protein sequence ID" value="OTF72594.1"/>
    <property type="molecule type" value="Genomic_DNA"/>
</dbReference>
<proteinExistence type="predicted"/>